<dbReference type="SUPFAM" id="SSF52038">
    <property type="entry name" value="Barstar-related"/>
    <property type="match status" value="1"/>
</dbReference>
<dbReference type="EMBL" id="JBBMFF010000071">
    <property type="protein sequence ID" value="MEQ2509841.1"/>
    <property type="molecule type" value="Genomic_DNA"/>
</dbReference>
<reference evidence="3 4" key="1">
    <citation type="submission" date="2024-03" db="EMBL/GenBank/DDBJ databases">
        <title>Human intestinal bacterial collection.</title>
        <authorList>
            <person name="Pauvert C."/>
            <person name="Hitch T.C.A."/>
            <person name="Clavel T."/>
        </authorList>
    </citation>
    <scope>NUCLEOTIDE SEQUENCE [LARGE SCALE GENOMIC DNA]</scope>
    <source>
        <strain evidence="3 4">CLA-AA-H192</strain>
    </source>
</reference>
<comment type="caution">
    <text evidence="3">The sequence shown here is derived from an EMBL/GenBank/DDBJ whole genome shotgun (WGS) entry which is preliminary data.</text>
</comment>
<evidence type="ECO:0000313" key="4">
    <source>
        <dbReference type="Proteomes" id="UP001491552"/>
    </source>
</evidence>
<keyword evidence="4" id="KW-1185">Reference proteome</keyword>
<comment type="similarity">
    <text evidence="1">Belongs to the barstar family.</text>
</comment>
<dbReference type="Pfam" id="PF01337">
    <property type="entry name" value="Barstar"/>
    <property type="match status" value="1"/>
</dbReference>
<proteinExistence type="inferred from homology"/>
<dbReference type="RefSeq" id="WP_349134550.1">
    <property type="nucleotide sequence ID" value="NZ_JBBMFF010000071.1"/>
</dbReference>
<organism evidence="3 4">
    <name type="scientific">Faecousia intestinalis</name>
    <dbReference type="NCBI Taxonomy" id="3133167"/>
    <lineage>
        <taxon>Bacteria</taxon>
        <taxon>Bacillati</taxon>
        <taxon>Bacillota</taxon>
        <taxon>Clostridia</taxon>
        <taxon>Eubacteriales</taxon>
        <taxon>Oscillospiraceae</taxon>
        <taxon>Faecousia</taxon>
    </lineage>
</organism>
<name>A0ABV1G366_9FIRM</name>
<dbReference type="Gene3D" id="3.30.370.10">
    <property type="entry name" value="Barstar-like"/>
    <property type="match status" value="1"/>
</dbReference>
<sequence>MENDKTCPEHVTVDLTGVGGWEDFWGRIQTAFVFSDGFGKNWDAFWDVLSKECPAGKVTVVGANRLPAAWKNSAGVPFPEMIRRILQRNQEFREKFNEPFDYEFVDA</sequence>
<feature type="domain" description="Barstar (barnase inhibitor)" evidence="2">
    <location>
        <begin position="11"/>
        <end position="61"/>
    </location>
</feature>
<evidence type="ECO:0000256" key="1">
    <source>
        <dbReference type="ARBA" id="ARBA00006845"/>
    </source>
</evidence>
<dbReference type="InterPro" id="IPR000468">
    <property type="entry name" value="Barstar"/>
</dbReference>
<evidence type="ECO:0000313" key="3">
    <source>
        <dbReference type="EMBL" id="MEQ2509841.1"/>
    </source>
</evidence>
<gene>
    <name evidence="3" type="ORF">WMO66_01035</name>
</gene>
<protein>
    <submittedName>
        <fullName evidence="3">Barstar family protein</fullName>
    </submittedName>
</protein>
<evidence type="ECO:0000259" key="2">
    <source>
        <dbReference type="Pfam" id="PF01337"/>
    </source>
</evidence>
<accession>A0ABV1G366</accession>
<dbReference type="InterPro" id="IPR035905">
    <property type="entry name" value="Barstar-like_sf"/>
</dbReference>
<dbReference type="Proteomes" id="UP001491552">
    <property type="component" value="Unassembled WGS sequence"/>
</dbReference>